<sequence>MNKKIVIISLIFLIIVLAITIGFLTNLSKMNKSSPSATSSTTTSFVNLTFVPTTVYNPHPLVNSSSSFIISSGILNTSGIVKAYVILNLSKTKVGDYFYIYIPINKRAEVQNALYKNPLVKVAITNNTVYTDYGSKYLSFDIEVNLISINSTGSGGATSLISPINVNGKESYYITNVNATSTLTSDATLYVTFYYNYAENPTEYELEFCVGP</sequence>
<feature type="transmembrane region" description="Helical" evidence="1">
    <location>
        <begin position="6"/>
        <end position="27"/>
    </location>
</feature>
<evidence type="ECO:0000313" key="2">
    <source>
        <dbReference type="EMBL" id="BFH74092.1"/>
    </source>
</evidence>
<name>A0AAT9GU23_9CREN</name>
<gene>
    <name evidence="2" type="ORF">SJAV_20360</name>
</gene>
<keyword evidence="1" id="KW-1133">Transmembrane helix</keyword>
<keyword evidence="1" id="KW-0472">Membrane</keyword>
<evidence type="ECO:0000256" key="1">
    <source>
        <dbReference type="SAM" id="Phobius"/>
    </source>
</evidence>
<dbReference type="GeneID" id="92354983"/>
<reference evidence="2" key="1">
    <citation type="submission" date="2024-03" db="EMBL/GenBank/DDBJ databases">
        <title>Complete genome sequence of Sulfurisphaera javensis strain KD-1.</title>
        <authorList>
            <person name="Sakai H."/>
            <person name="Nur N."/>
            <person name="Suwanto A."/>
            <person name="Kurosawa N."/>
        </authorList>
    </citation>
    <scope>NUCLEOTIDE SEQUENCE</scope>
    <source>
        <strain evidence="2">KD-1</strain>
    </source>
</reference>
<proteinExistence type="predicted"/>
<dbReference type="EMBL" id="AP031322">
    <property type="protein sequence ID" value="BFH74092.1"/>
    <property type="molecule type" value="Genomic_DNA"/>
</dbReference>
<accession>A0AAT9GU23</accession>
<dbReference type="RefSeq" id="WP_369609633.1">
    <property type="nucleotide sequence ID" value="NZ_AP031322.1"/>
</dbReference>
<keyword evidence="1" id="KW-0812">Transmembrane</keyword>
<protein>
    <submittedName>
        <fullName evidence="2">Uncharacterized protein</fullName>
    </submittedName>
</protein>
<dbReference type="KEGG" id="sjv:SJAV_20360"/>
<organism evidence="2">
    <name type="scientific">Sulfurisphaera javensis</name>
    <dbReference type="NCBI Taxonomy" id="2049879"/>
    <lineage>
        <taxon>Archaea</taxon>
        <taxon>Thermoproteota</taxon>
        <taxon>Thermoprotei</taxon>
        <taxon>Sulfolobales</taxon>
        <taxon>Sulfolobaceae</taxon>
        <taxon>Sulfurisphaera</taxon>
    </lineage>
</organism>
<dbReference type="AlphaFoldDB" id="A0AAT9GU23"/>